<protein>
    <recommendedName>
        <fullName evidence="2">Helicase HerA-like C-terminal domain-containing protein</fullName>
    </recommendedName>
</protein>
<dbReference type="EMBL" id="CP114014">
    <property type="protein sequence ID" value="XAY04597.1"/>
    <property type="molecule type" value="Genomic_DNA"/>
</dbReference>
<dbReference type="Gene3D" id="3.40.50.300">
    <property type="entry name" value="P-loop containing nucleotide triphosphate hydrolases"/>
    <property type="match status" value="2"/>
</dbReference>
<dbReference type="InterPro" id="IPR033186">
    <property type="entry name" value="HerA_C"/>
</dbReference>
<evidence type="ECO:0000313" key="3">
    <source>
        <dbReference type="EMBL" id="XAY04597.1"/>
    </source>
</evidence>
<feature type="region of interest" description="Disordered" evidence="1">
    <location>
        <begin position="471"/>
        <end position="519"/>
    </location>
</feature>
<dbReference type="InterPro" id="IPR027417">
    <property type="entry name" value="P-loop_NTPase"/>
</dbReference>
<gene>
    <name evidence="3" type="ORF">DSM112329_01432</name>
</gene>
<organism evidence="3">
    <name type="scientific">Paraconexibacter sp. AEG42_29</name>
    <dbReference type="NCBI Taxonomy" id="2997339"/>
    <lineage>
        <taxon>Bacteria</taxon>
        <taxon>Bacillati</taxon>
        <taxon>Actinomycetota</taxon>
        <taxon>Thermoleophilia</taxon>
        <taxon>Solirubrobacterales</taxon>
        <taxon>Paraconexibacteraceae</taxon>
        <taxon>Paraconexibacter</taxon>
    </lineage>
</organism>
<dbReference type="InterPro" id="IPR051162">
    <property type="entry name" value="T4SS_component"/>
</dbReference>
<sequence>MTEFVAAITQAYAAEGDTIDLGRGVHGGVVHPDAAVRVPLAMMNRHGLIAGATGTGKTKTLQGLAEQLSAAGVPVFVADMKGDLSGLAVAGDGGGAAQRRAADIGIPFAPTGFPVQYLALGGIGSGVPLRATVSDFGPQLLAKILGANATQEQSLGLVFHYADAKGLALLDLSDLRALLTFLDSDAGKAELEGIGGLSGATVGVLLRTLVGLEDGGGREFFGEPAFDVLDLLSVAPDGRGVISCLELPGVVDRPALFSTALMGLLAELFETLPEAGDLPKPKLVFFFDEAHLLFDGATKAFVDAIEQTVRLIRSKGVGVFFVTQTPKDVPGDVLGQLGNRVQHALRAFTPDDAKALKATVSTFPRSDFYDLAELLPALGIGEAAVTVLTENGVPTPVVHTRMCPPRSRMAPADDVAGAATASPLWAKYGVRVEGPSAREALEARMTAARDAAAAAAAQKVADKAAADAAKQAEKDAAADARGRARQEREEAAQARRAPSGGRPGSGSSGGHGGGSIGDFLQSREGKALQKEVVRGVFGMLRKRL</sequence>
<dbReference type="RefSeq" id="WP_354701125.1">
    <property type="nucleotide sequence ID" value="NZ_CP114014.1"/>
</dbReference>
<dbReference type="SUPFAM" id="SSF52540">
    <property type="entry name" value="P-loop containing nucleoside triphosphate hydrolases"/>
    <property type="match status" value="1"/>
</dbReference>
<dbReference type="PANTHER" id="PTHR30121">
    <property type="entry name" value="UNCHARACTERIZED PROTEIN YJGR-RELATED"/>
    <property type="match status" value="1"/>
</dbReference>
<feature type="compositionally biased region" description="Gly residues" evidence="1">
    <location>
        <begin position="501"/>
        <end position="516"/>
    </location>
</feature>
<dbReference type="Pfam" id="PF05872">
    <property type="entry name" value="HerA_C"/>
    <property type="match status" value="1"/>
</dbReference>
<evidence type="ECO:0000259" key="2">
    <source>
        <dbReference type="Pfam" id="PF05872"/>
    </source>
</evidence>
<evidence type="ECO:0000256" key="1">
    <source>
        <dbReference type="SAM" id="MobiDB-lite"/>
    </source>
</evidence>
<feature type="compositionally biased region" description="Basic and acidic residues" evidence="1">
    <location>
        <begin position="471"/>
        <end position="493"/>
    </location>
</feature>
<dbReference type="AlphaFoldDB" id="A0AAU7ASY8"/>
<proteinExistence type="predicted"/>
<dbReference type="PANTHER" id="PTHR30121:SF6">
    <property type="entry name" value="SLR6007 PROTEIN"/>
    <property type="match status" value="1"/>
</dbReference>
<accession>A0AAU7ASY8</accession>
<reference evidence="3" key="1">
    <citation type="submission" date="2022-12" db="EMBL/GenBank/DDBJ databases">
        <title>Paraconexibacter alkalitolerans sp. nov. and Baekduia alba sp. nov., isolated from soil and emended description of the genera Paraconexibacter (Chun et al., 2020) and Baekduia (An et al., 2020).</title>
        <authorList>
            <person name="Vieira S."/>
            <person name="Huber K.J."/>
            <person name="Geppert A."/>
            <person name="Wolf J."/>
            <person name="Neumann-Schaal M."/>
            <person name="Muesken M."/>
            <person name="Overmann J."/>
        </authorList>
    </citation>
    <scope>NUCLEOTIDE SEQUENCE</scope>
    <source>
        <strain evidence="3">AEG42_29</strain>
    </source>
</reference>
<name>A0AAU7ASY8_9ACTN</name>
<feature type="domain" description="Helicase HerA-like C-terminal" evidence="2">
    <location>
        <begin position="32"/>
        <end position="491"/>
    </location>
</feature>
<dbReference type="KEGG" id="parq:DSM112329_01432"/>